<feature type="region of interest" description="Disordered" evidence="5">
    <location>
        <begin position="1"/>
        <end position="27"/>
    </location>
</feature>
<dbReference type="Proteomes" id="UP000019438">
    <property type="component" value="Chromosome"/>
</dbReference>
<comment type="catalytic activity">
    <reaction evidence="4">
        <text>N-terminal L-glutamyl-[protein] + L-leucyl-tRNA(Leu) = N-terminal L-leucyl-L-glutamyl-[protein] + tRNA(Leu) + H(+)</text>
        <dbReference type="Rhea" id="RHEA:50412"/>
        <dbReference type="Rhea" id="RHEA-COMP:9613"/>
        <dbReference type="Rhea" id="RHEA-COMP:9622"/>
        <dbReference type="Rhea" id="RHEA-COMP:12664"/>
        <dbReference type="Rhea" id="RHEA-COMP:12668"/>
        <dbReference type="ChEBI" id="CHEBI:15378"/>
        <dbReference type="ChEBI" id="CHEBI:64721"/>
        <dbReference type="ChEBI" id="CHEBI:78442"/>
        <dbReference type="ChEBI" id="CHEBI:78494"/>
        <dbReference type="ChEBI" id="CHEBI:133041"/>
        <dbReference type="EC" id="2.3.2.29"/>
    </reaction>
</comment>
<evidence type="ECO:0000256" key="5">
    <source>
        <dbReference type="SAM" id="MobiDB-lite"/>
    </source>
</evidence>
<evidence type="ECO:0000256" key="2">
    <source>
        <dbReference type="ARBA" id="ARBA00022679"/>
    </source>
</evidence>
<dbReference type="NCBIfam" id="NF002346">
    <property type="entry name" value="PRK01305.2-3"/>
    <property type="match status" value="1"/>
</dbReference>
<comment type="subcellular location">
    <subcellularLocation>
        <location evidence="4">Cytoplasm</location>
    </subcellularLocation>
</comment>
<proteinExistence type="inferred from homology"/>
<comment type="similarity">
    <text evidence="4">Belongs to the R-transferase family. Bpt subfamily.</text>
</comment>
<dbReference type="EC" id="2.3.2.29" evidence="4"/>
<keyword evidence="3 4" id="KW-0012">Acyltransferase</keyword>
<dbReference type="GO" id="GO:0004057">
    <property type="term" value="F:arginyl-tRNA--protein transferase activity"/>
    <property type="evidence" value="ECO:0007669"/>
    <property type="project" value="InterPro"/>
</dbReference>
<evidence type="ECO:0000259" key="6">
    <source>
        <dbReference type="Pfam" id="PF04376"/>
    </source>
</evidence>
<dbReference type="InterPro" id="IPR007472">
    <property type="entry name" value="N-end_Aminoacyl_Trfase_C"/>
</dbReference>
<dbReference type="GO" id="GO:0071596">
    <property type="term" value="P:ubiquitin-dependent protein catabolic process via the N-end rule pathway"/>
    <property type="evidence" value="ECO:0007669"/>
    <property type="project" value="InterPro"/>
</dbReference>
<dbReference type="InterPro" id="IPR017138">
    <property type="entry name" value="Asp_Glu_LeuTrfase"/>
</dbReference>
<dbReference type="GO" id="GO:0008914">
    <property type="term" value="F:leucyl-tRNA--protein transferase activity"/>
    <property type="evidence" value="ECO:0007669"/>
    <property type="project" value="UniProtKB-UniRule"/>
</dbReference>
<dbReference type="Pfam" id="PF04377">
    <property type="entry name" value="ATE_C"/>
    <property type="match status" value="1"/>
</dbReference>
<feature type="region of interest" description="Disordered" evidence="5">
    <location>
        <begin position="274"/>
        <end position="295"/>
    </location>
</feature>
<evidence type="ECO:0000259" key="7">
    <source>
        <dbReference type="Pfam" id="PF04377"/>
    </source>
</evidence>
<dbReference type="InterPro" id="IPR030700">
    <property type="entry name" value="N-end_Aminoacyl_Trfase"/>
</dbReference>
<evidence type="ECO:0000256" key="1">
    <source>
        <dbReference type="ARBA" id="ARBA00022490"/>
    </source>
</evidence>
<keyword evidence="1 4" id="KW-0963">Cytoplasm</keyword>
<dbReference type="EMBL" id="CP003181">
    <property type="protein sequence ID" value="AHJ62829.1"/>
    <property type="molecule type" value="Genomic_DNA"/>
</dbReference>
<protein>
    <recommendedName>
        <fullName evidence="4">Aspartate/glutamate leucyltransferase</fullName>
        <ecNumber evidence="4">2.3.2.29</ecNumber>
    </recommendedName>
</protein>
<comment type="catalytic activity">
    <reaction evidence="4">
        <text>N-terminal L-aspartyl-[protein] + L-leucyl-tRNA(Leu) = N-terminal L-leucyl-L-aspartyl-[protein] + tRNA(Leu) + H(+)</text>
        <dbReference type="Rhea" id="RHEA:50420"/>
        <dbReference type="Rhea" id="RHEA-COMP:9613"/>
        <dbReference type="Rhea" id="RHEA-COMP:9622"/>
        <dbReference type="Rhea" id="RHEA-COMP:12669"/>
        <dbReference type="Rhea" id="RHEA-COMP:12674"/>
        <dbReference type="ChEBI" id="CHEBI:15378"/>
        <dbReference type="ChEBI" id="CHEBI:64720"/>
        <dbReference type="ChEBI" id="CHEBI:78442"/>
        <dbReference type="ChEBI" id="CHEBI:78494"/>
        <dbReference type="ChEBI" id="CHEBI:133042"/>
        <dbReference type="EC" id="2.3.2.29"/>
    </reaction>
</comment>
<dbReference type="GO" id="GO:0005737">
    <property type="term" value="C:cytoplasm"/>
    <property type="evidence" value="ECO:0007669"/>
    <property type="project" value="UniProtKB-SubCell"/>
</dbReference>
<evidence type="ECO:0000256" key="4">
    <source>
        <dbReference type="HAMAP-Rule" id="MF_00689"/>
    </source>
</evidence>
<feature type="domain" description="N-end aminoacyl transferase N-terminal" evidence="6">
    <location>
        <begin position="47"/>
        <end position="117"/>
    </location>
</feature>
<dbReference type="SUPFAM" id="SSF55729">
    <property type="entry name" value="Acyl-CoA N-acyltransferases (Nat)"/>
    <property type="match status" value="1"/>
</dbReference>
<dbReference type="InterPro" id="IPR016181">
    <property type="entry name" value="Acyl_CoA_acyltransferase"/>
</dbReference>
<evidence type="ECO:0000313" key="9">
    <source>
        <dbReference type="Proteomes" id="UP000019438"/>
    </source>
</evidence>
<dbReference type="AlphaFoldDB" id="A0AAN0VFR8"/>
<dbReference type="NCBIfam" id="NF002341">
    <property type="entry name" value="PRK01305.1-1"/>
    <property type="match status" value="1"/>
</dbReference>
<dbReference type="PIRSF" id="PIRSF037208">
    <property type="entry name" value="ATE_pro_prd"/>
    <property type="match status" value="1"/>
</dbReference>
<dbReference type="NCBIfam" id="NF002343">
    <property type="entry name" value="PRK01305.1-4"/>
    <property type="match status" value="1"/>
</dbReference>
<dbReference type="HAMAP" id="MF_00689">
    <property type="entry name" value="Bpt"/>
    <property type="match status" value="1"/>
</dbReference>
<comment type="function">
    <text evidence="4">Functions in the N-end rule pathway of protein degradation where it conjugates Leu from its aminoacyl-tRNA to the N-termini of proteins containing an N-terminal aspartate or glutamate.</text>
</comment>
<feature type="domain" description="N-end rule aminoacyl transferase C-terminal" evidence="7">
    <location>
        <begin position="137"/>
        <end position="259"/>
    </location>
</feature>
<dbReference type="PANTHER" id="PTHR21367">
    <property type="entry name" value="ARGININE-TRNA-PROTEIN TRANSFERASE 1"/>
    <property type="match status" value="1"/>
</dbReference>
<dbReference type="NCBIfam" id="NF002342">
    <property type="entry name" value="PRK01305.1-3"/>
    <property type="match status" value="1"/>
</dbReference>
<accession>A0AAN0VFR8</accession>
<evidence type="ECO:0000256" key="3">
    <source>
        <dbReference type="ARBA" id="ARBA00023315"/>
    </source>
</evidence>
<sequence length="295" mass="33209">MAGWTDPPARAGAIPYRSHSASDPGQCPMNDSKPLYRPQFFYTTGASPCPYLDGRMERKVVTEITGPDAETLHNRLSRAGFRRSHNIAYAPVCQGCNACVPIRIAVNDFRLTRTRRRINRTNAGVEMFDVPAQATHEQFMLFQRYQKSRHGDGDMAAMGFTDYRAMVEDTPIQTSILEFRDQDDVLLCACLTDRLNDGLSAVYSFYDPDLPQRSLGSYAILSMVAQTKAEGLPYLYLGYWVANSRKMAYKSAYQPAEILSRGAWRPLTQADIEEQEEQTRPLFRPSATGFSTGQE</sequence>
<dbReference type="KEGG" id="gbc:GbCGDNIH3_0996"/>
<dbReference type="Pfam" id="PF04376">
    <property type="entry name" value="ATE_N"/>
    <property type="match status" value="1"/>
</dbReference>
<evidence type="ECO:0000313" key="8">
    <source>
        <dbReference type="EMBL" id="AHJ62829.1"/>
    </source>
</evidence>
<reference evidence="9" key="1">
    <citation type="submission" date="2012-06" db="EMBL/GenBank/DDBJ databases">
        <title>Genome analysis of multiple Granulibacter bethesdensis isolates demonstrates substantial genome diversity.</title>
        <authorList>
            <person name="Greenberg D.E."/>
            <person name="Porcella S.F."/>
            <person name="Zarember K."/>
            <person name="Zelazny A.M."/>
            <person name="Bruno D."/>
            <person name="Martens C."/>
            <person name="Barbian K.D."/>
            <person name="Jaske E."/>
            <person name="Holland S.M."/>
        </authorList>
    </citation>
    <scope>NUCLEOTIDE SEQUENCE [LARGE SCALE GENOMIC DNA]</scope>
    <source>
        <strain evidence="9">CGDNIH3</strain>
    </source>
</reference>
<name>A0AAN0VFR8_9PROT</name>
<dbReference type="PANTHER" id="PTHR21367:SF1">
    <property type="entry name" value="ARGINYL-TRNA--PROTEIN TRANSFERASE 1"/>
    <property type="match status" value="1"/>
</dbReference>
<gene>
    <name evidence="4" type="primary">bpt</name>
    <name evidence="8" type="ORF">GbCGDNIH3_0996</name>
</gene>
<organism evidence="8 9">
    <name type="scientific">Granulibacter bethesdensis</name>
    <dbReference type="NCBI Taxonomy" id="364410"/>
    <lineage>
        <taxon>Bacteria</taxon>
        <taxon>Pseudomonadati</taxon>
        <taxon>Pseudomonadota</taxon>
        <taxon>Alphaproteobacteria</taxon>
        <taxon>Acetobacterales</taxon>
        <taxon>Acetobacteraceae</taxon>
        <taxon>Granulibacter</taxon>
    </lineage>
</organism>
<keyword evidence="2 4" id="KW-0808">Transferase</keyword>
<dbReference type="InterPro" id="IPR007471">
    <property type="entry name" value="N-end_Aminoacyl_Trfase_N"/>
</dbReference>